<keyword evidence="2" id="KW-0813">Transport</keyword>
<feature type="region of interest" description="Disordered" evidence="4">
    <location>
        <begin position="1"/>
        <end position="21"/>
    </location>
</feature>
<dbReference type="GO" id="GO:0005524">
    <property type="term" value="F:ATP binding"/>
    <property type="evidence" value="ECO:0007669"/>
    <property type="project" value="InterPro"/>
</dbReference>
<organism evidence="6 7">
    <name type="scientific">Ceratodon purpureus</name>
    <name type="common">Fire moss</name>
    <name type="synonym">Dicranum purpureum</name>
    <dbReference type="NCBI Taxonomy" id="3225"/>
    <lineage>
        <taxon>Eukaryota</taxon>
        <taxon>Viridiplantae</taxon>
        <taxon>Streptophyta</taxon>
        <taxon>Embryophyta</taxon>
        <taxon>Bryophyta</taxon>
        <taxon>Bryophytina</taxon>
        <taxon>Bryopsida</taxon>
        <taxon>Dicranidae</taxon>
        <taxon>Pseudoditrichales</taxon>
        <taxon>Ditrichaceae</taxon>
        <taxon>Ceratodon</taxon>
    </lineage>
</organism>
<evidence type="ECO:0000256" key="4">
    <source>
        <dbReference type="SAM" id="MobiDB-lite"/>
    </source>
</evidence>
<keyword evidence="3" id="KW-0677">Repeat</keyword>
<dbReference type="GO" id="GO:0016887">
    <property type="term" value="F:ATP hydrolysis activity"/>
    <property type="evidence" value="ECO:0007669"/>
    <property type="project" value="InterPro"/>
</dbReference>
<dbReference type="PANTHER" id="PTHR19229:SF36">
    <property type="entry name" value="ATP-BINDING CASSETTE SUB-FAMILY A MEMBER 2"/>
    <property type="match status" value="1"/>
</dbReference>
<dbReference type="EMBL" id="CM026426">
    <property type="protein sequence ID" value="KAG0571960.1"/>
    <property type="molecule type" value="Genomic_DNA"/>
</dbReference>
<dbReference type="GO" id="GO:0016020">
    <property type="term" value="C:membrane"/>
    <property type="evidence" value="ECO:0007669"/>
    <property type="project" value="InterPro"/>
</dbReference>
<feature type="compositionally biased region" description="Basic and acidic residues" evidence="4">
    <location>
        <begin position="1"/>
        <end position="16"/>
    </location>
</feature>
<evidence type="ECO:0000259" key="5">
    <source>
        <dbReference type="Pfam" id="PF00005"/>
    </source>
</evidence>
<evidence type="ECO:0000313" key="6">
    <source>
        <dbReference type="EMBL" id="KAG0571960.1"/>
    </source>
</evidence>
<evidence type="ECO:0000256" key="3">
    <source>
        <dbReference type="ARBA" id="ARBA00022737"/>
    </source>
</evidence>
<name>A0A8T0HM56_CERPU</name>
<dbReference type="PANTHER" id="PTHR19229">
    <property type="entry name" value="ATP-BINDING CASSETTE TRANSPORTER SUBFAMILY A ABCA"/>
    <property type="match status" value="1"/>
</dbReference>
<dbReference type="GO" id="GO:0005319">
    <property type="term" value="F:lipid transporter activity"/>
    <property type="evidence" value="ECO:0007669"/>
    <property type="project" value="TreeGrafter"/>
</dbReference>
<comment type="caution">
    <text evidence="6">The sequence shown here is derived from an EMBL/GenBank/DDBJ whole genome shotgun (WGS) entry which is preliminary data.</text>
</comment>
<dbReference type="GO" id="GO:0140359">
    <property type="term" value="F:ABC-type transporter activity"/>
    <property type="evidence" value="ECO:0007669"/>
    <property type="project" value="InterPro"/>
</dbReference>
<dbReference type="AlphaFoldDB" id="A0A8T0HM56"/>
<dbReference type="Pfam" id="PF00005">
    <property type="entry name" value="ABC_tran"/>
    <property type="match status" value="1"/>
</dbReference>
<keyword evidence="7" id="KW-1185">Reference proteome</keyword>
<dbReference type="InterPro" id="IPR027417">
    <property type="entry name" value="P-loop_NTPase"/>
</dbReference>
<dbReference type="InterPro" id="IPR026082">
    <property type="entry name" value="ABCA"/>
</dbReference>
<evidence type="ECO:0000256" key="1">
    <source>
        <dbReference type="ARBA" id="ARBA00008526"/>
    </source>
</evidence>
<evidence type="ECO:0000256" key="2">
    <source>
        <dbReference type="ARBA" id="ARBA00022448"/>
    </source>
</evidence>
<dbReference type="CDD" id="cd03263">
    <property type="entry name" value="ABC_subfamily_A"/>
    <property type="match status" value="1"/>
</dbReference>
<dbReference type="Proteomes" id="UP000822688">
    <property type="component" value="Chromosome V"/>
</dbReference>
<dbReference type="InterPro" id="IPR003439">
    <property type="entry name" value="ABC_transporter-like_ATP-bd"/>
</dbReference>
<accession>A0A8T0HM56</accession>
<comment type="similarity">
    <text evidence="1">Belongs to the ABC transporter superfamily. ABCA family. CPR flippase (TC 3.A.1.211) subfamily.</text>
</comment>
<dbReference type="Gene3D" id="3.40.50.300">
    <property type="entry name" value="P-loop containing nucleotide triphosphate hydrolases"/>
    <property type="match status" value="1"/>
</dbReference>
<sequence length="196" mass="21275">MPLKEDADVGNERNRVEGGQARSDTVIVQGLRKVYPSRGLEPVKVAVRDLSLGIPPRECFGFLGVNGAGKTTTLSILSGDIRPTSGEAYINGHSVLQKLPAAQKHIGYCPQFDPLLDLMTAREHLHMYANLKGVPEDDVKEVVNILVEAVGLQKYVDRVAGAYSGGNKRKLALAIALVSLPVYLSHYTSPKLILFL</sequence>
<reference evidence="6" key="1">
    <citation type="submission" date="2020-06" db="EMBL/GenBank/DDBJ databases">
        <title>WGS assembly of Ceratodon purpureus strain R40.</title>
        <authorList>
            <person name="Carey S.B."/>
            <person name="Jenkins J."/>
            <person name="Shu S."/>
            <person name="Lovell J.T."/>
            <person name="Sreedasyam A."/>
            <person name="Maumus F."/>
            <person name="Tiley G.P."/>
            <person name="Fernandez-Pozo N."/>
            <person name="Barry K."/>
            <person name="Chen C."/>
            <person name="Wang M."/>
            <person name="Lipzen A."/>
            <person name="Daum C."/>
            <person name="Saski C.A."/>
            <person name="Payton A.C."/>
            <person name="Mcbreen J.C."/>
            <person name="Conrad R.E."/>
            <person name="Kollar L.M."/>
            <person name="Olsson S."/>
            <person name="Huttunen S."/>
            <person name="Landis J.B."/>
            <person name="Wickett N.J."/>
            <person name="Johnson M.G."/>
            <person name="Rensing S.A."/>
            <person name="Grimwood J."/>
            <person name="Schmutz J."/>
            <person name="Mcdaniel S.F."/>
        </authorList>
    </citation>
    <scope>NUCLEOTIDE SEQUENCE</scope>
    <source>
        <strain evidence="6">R40</strain>
    </source>
</reference>
<dbReference type="SUPFAM" id="SSF52540">
    <property type="entry name" value="P-loop containing nucleoside triphosphate hydrolases"/>
    <property type="match status" value="1"/>
</dbReference>
<evidence type="ECO:0000313" key="7">
    <source>
        <dbReference type="Proteomes" id="UP000822688"/>
    </source>
</evidence>
<feature type="domain" description="ABC transporter" evidence="5">
    <location>
        <begin position="48"/>
        <end position="180"/>
    </location>
</feature>
<proteinExistence type="inferred from homology"/>
<protein>
    <recommendedName>
        <fullName evidence="5">ABC transporter domain-containing protein</fullName>
    </recommendedName>
</protein>
<gene>
    <name evidence="6" type="ORF">KC19_VG056500</name>
</gene>